<feature type="region of interest" description="Disordered" evidence="1">
    <location>
        <begin position="1"/>
        <end position="20"/>
    </location>
</feature>
<reference evidence="4 6" key="2">
    <citation type="submission" date="2018-03" db="EMBL/GenBank/DDBJ databases">
        <authorList>
            <person name="Fogelqvist J."/>
        </authorList>
    </citation>
    <scope>NUCLEOTIDE SEQUENCE [LARGE SCALE GENOMIC DNA]</scope>
</reference>
<dbReference type="Proteomes" id="UP000039324">
    <property type="component" value="Unassembled WGS sequence"/>
</dbReference>
<evidence type="ECO:0000313" key="6">
    <source>
        <dbReference type="Proteomes" id="UP000290189"/>
    </source>
</evidence>
<dbReference type="EMBL" id="OVEO01000008">
    <property type="protein sequence ID" value="SPQ97941.1"/>
    <property type="molecule type" value="Genomic_DNA"/>
</dbReference>
<evidence type="ECO:0000256" key="2">
    <source>
        <dbReference type="SAM" id="Phobius"/>
    </source>
</evidence>
<keyword evidence="2" id="KW-0472">Membrane</keyword>
<evidence type="ECO:0000256" key="1">
    <source>
        <dbReference type="SAM" id="MobiDB-lite"/>
    </source>
</evidence>
<accession>A0A0G4IQZ0</accession>
<protein>
    <submittedName>
        <fullName evidence="3">Uncharacterized protein</fullName>
    </submittedName>
</protein>
<proteinExistence type="predicted"/>
<keyword evidence="5" id="KW-1185">Reference proteome</keyword>
<evidence type="ECO:0000313" key="3">
    <source>
        <dbReference type="EMBL" id="CEO97645.1"/>
    </source>
</evidence>
<gene>
    <name evidence="3" type="ORF">PBRA_000990</name>
    <name evidence="4" type="ORF">PLBR_LOCUS5156</name>
</gene>
<geneLocation type="mitochondrion" evidence="4"/>
<keyword evidence="2" id="KW-1133">Transmembrane helix</keyword>
<name>A0A0G4IQZ0_PLABS</name>
<sequence length="175" mass="19311">MACSRSKRPQQRDAASPVEARRRSLDLSCCMSRSNNSGRRHSSVIIRLDGHDADGARRISRCAIQEVDDEDPRWRRVAWTGVALLWIAVFLAIFLAVRYTSDLEANVIGGVIAGIVGAVATSVLVTALYAICWLCTRIRIQIDHATFGHRDVTAADEAARLDLIRKQIVEDLGLA</sequence>
<organism evidence="3 5">
    <name type="scientific">Plasmodiophora brassicae</name>
    <name type="common">Clubroot disease agent</name>
    <dbReference type="NCBI Taxonomy" id="37360"/>
    <lineage>
        <taxon>Eukaryota</taxon>
        <taxon>Sar</taxon>
        <taxon>Rhizaria</taxon>
        <taxon>Endomyxa</taxon>
        <taxon>Phytomyxea</taxon>
        <taxon>Plasmodiophorida</taxon>
        <taxon>Plasmodiophoridae</taxon>
        <taxon>Plasmodiophora</taxon>
    </lineage>
</organism>
<dbReference type="Proteomes" id="UP000290189">
    <property type="component" value="Unassembled WGS sequence"/>
</dbReference>
<dbReference type="AlphaFoldDB" id="A0A0G4IQZ0"/>
<keyword evidence="4" id="KW-0496">Mitochondrion</keyword>
<dbReference type="EMBL" id="CDSF01000079">
    <property type="protein sequence ID" value="CEO97645.1"/>
    <property type="molecule type" value="Genomic_DNA"/>
</dbReference>
<evidence type="ECO:0000313" key="5">
    <source>
        <dbReference type="Proteomes" id="UP000039324"/>
    </source>
</evidence>
<evidence type="ECO:0000313" key="4">
    <source>
        <dbReference type="EMBL" id="SPQ97941.1"/>
    </source>
</evidence>
<feature type="transmembrane region" description="Helical" evidence="2">
    <location>
        <begin position="111"/>
        <end position="134"/>
    </location>
</feature>
<feature type="transmembrane region" description="Helical" evidence="2">
    <location>
        <begin position="77"/>
        <end position="99"/>
    </location>
</feature>
<reference evidence="3 5" key="1">
    <citation type="submission" date="2015-02" db="EMBL/GenBank/DDBJ databases">
        <authorList>
            <person name="Chooi Y.-H."/>
        </authorList>
    </citation>
    <scope>NUCLEOTIDE SEQUENCE [LARGE SCALE GENOMIC DNA]</scope>
    <source>
        <strain evidence="3">E3</strain>
    </source>
</reference>
<keyword evidence="2" id="KW-0812">Transmembrane</keyword>